<keyword evidence="3" id="KW-1185">Reference proteome</keyword>
<gene>
    <name evidence="2" type="ORF">J5O05_20350</name>
</gene>
<evidence type="ECO:0000256" key="1">
    <source>
        <dbReference type="SAM" id="SignalP"/>
    </source>
</evidence>
<keyword evidence="1" id="KW-0732">Signal</keyword>
<dbReference type="KEGG" id="pxi:J5O05_20350"/>
<protein>
    <submittedName>
        <fullName evidence="2">Uncharacterized protein</fullName>
    </submittedName>
</protein>
<feature type="chain" id="PRO_5037953237" evidence="1">
    <location>
        <begin position="25"/>
        <end position="353"/>
    </location>
</feature>
<organism evidence="2 3">
    <name type="scientific">Pseudoalteromonas xiamenensis</name>
    <dbReference type="NCBI Taxonomy" id="882626"/>
    <lineage>
        <taxon>Bacteria</taxon>
        <taxon>Pseudomonadati</taxon>
        <taxon>Pseudomonadota</taxon>
        <taxon>Gammaproteobacteria</taxon>
        <taxon>Alteromonadales</taxon>
        <taxon>Pseudoalteromonadaceae</taxon>
        <taxon>Pseudoalteromonas</taxon>
    </lineage>
</organism>
<keyword evidence="2" id="KW-0614">Plasmid</keyword>
<dbReference type="AlphaFoldDB" id="A0A975HN31"/>
<sequence length="353" mass="41088">MYLTQRCNYTCLLLCSLVSFTSHSETTFSGGFWFNYNINQQTHDSHFGDEALVIYLDKQHEEQTPWNYSAEFRIGPGGFSDTENNTTGSNYVLHKAWISYSKNDQHTFILGKSQLPFGWKTGNFWPGDMFLAAYGDQMDVGLKYVGRYDSINVAAAFYPRDDWRKDSTDSTDDNRHWGSRKTYHKLDTWVGDITWTLQSSEKIGVSVQKGKLQESITGRDEKDGEHHAYTLYYDYTFDEFTFKVSYIKGVRHLPDAYFSLTGLPESIRNQRYNSELSYQYDKWTFLIDVTLAKSNTVGGLDKMAIAYAPGVRYNYGGGWIYLEYLNQNAWFDRDMKINDGNFAAWYLTLDYYW</sequence>
<dbReference type="SUPFAM" id="SSF56935">
    <property type="entry name" value="Porins"/>
    <property type="match status" value="1"/>
</dbReference>
<geneLocation type="plasmid" evidence="2 3">
    <name>unnamed5</name>
</geneLocation>
<reference evidence="2" key="1">
    <citation type="submission" date="2021-03" db="EMBL/GenBank/DDBJ databases">
        <title>Complete Genome of Pseudoalteromonas xiamenensis STKMTI.2, a new potential marine bacterium producing anti-Vibrio compounds.</title>
        <authorList>
            <person name="Handayani D.P."/>
            <person name="Isnansetyo A."/>
            <person name="Istiqomah I."/>
            <person name="Jumina J."/>
        </authorList>
    </citation>
    <scope>NUCLEOTIDE SEQUENCE</scope>
    <source>
        <strain evidence="2">STKMTI.2</strain>
        <plasmid evidence="2">unnamed5</plasmid>
    </source>
</reference>
<evidence type="ECO:0000313" key="3">
    <source>
        <dbReference type="Proteomes" id="UP000664904"/>
    </source>
</evidence>
<name>A0A975HN31_9GAMM</name>
<dbReference type="Proteomes" id="UP000664904">
    <property type="component" value="Plasmid unnamed5"/>
</dbReference>
<evidence type="ECO:0000313" key="2">
    <source>
        <dbReference type="EMBL" id="QTH73704.1"/>
    </source>
</evidence>
<proteinExistence type="predicted"/>
<feature type="signal peptide" evidence="1">
    <location>
        <begin position="1"/>
        <end position="24"/>
    </location>
</feature>
<dbReference type="EMBL" id="CP072135">
    <property type="protein sequence ID" value="QTH73704.1"/>
    <property type="molecule type" value="Genomic_DNA"/>
</dbReference>
<accession>A0A975HN31</accession>